<dbReference type="EMBL" id="BLXT01006199">
    <property type="protein sequence ID" value="GFO29806.1"/>
    <property type="molecule type" value="Genomic_DNA"/>
</dbReference>
<reference evidence="2 3" key="1">
    <citation type="journal article" date="2021" name="Elife">
        <title>Chloroplast acquisition without the gene transfer in kleptoplastic sea slugs, Plakobranchus ocellatus.</title>
        <authorList>
            <person name="Maeda T."/>
            <person name="Takahashi S."/>
            <person name="Yoshida T."/>
            <person name="Shimamura S."/>
            <person name="Takaki Y."/>
            <person name="Nagai Y."/>
            <person name="Toyoda A."/>
            <person name="Suzuki Y."/>
            <person name="Arimoto A."/>
            <person name="Ishii H."/>
            <person name="Satoh N."/>
            <person name="Nishiyama T."/>
            <person name="Hasebe M."/>
            <person name="Maruyama T."/>
            <person name="Minagawa J."/>
            <person name="Obokata J."/>
            <person name="Shigenobu S."/>
        </authorList>
    </citation>
    <scope>NUCLEOTIDE SEQUENCE [LARGE SCALE GENOMIC DNA]</scope>
</reference>
<evidence type="ECO:0000313" key="2">
    <source>
        <dbReference type="EMBL" id="GFO29806.1"/>
    </source>
</evidence>
<sequence length="91" mass="10731">MRRYKWHGYKITEIEKVRLRLVEEYIQSSTRRSQAFGPSVRPGRWWRGSNQLQKGADSLATVPPTPHKEKVKGRARKPCSMPRRVTTKRQL</sequence>
<feature type="region of interest" description="Disordered" evidence="1">
    <location>
        <begin position="32"/>
        <end position="91"/>
    </location>
</feature>
<protein>
    <submittedName>
        <fullName evidence="2">Uncharacterized protein</fullName>
    </submittedName>
</protein>
<evidence type="ECO:0000313" key="3">
    <source>
        <dbReference type="Proteomes" id="UP000735302"/>
    </source>
</evidence>
<dbReference type="Proteomes" id="UP000735302">
    <property type="component" value="Unassembled WGS sequence"/>
</dbReference>
<evidence type="ECO:0000256" key="1">
    <source>
        <dbReference type="SAM" id="MobiDB-lite"/>
    </source>
</evidence>
<name>A0AAV4CEM5_9GAST</name>
<dbReference type="AlphaFoldDB" id="A0AAV4CEM5"/>
<keyword evidence="3" id="KW-1185">Reference proteome</keyword>
<proteinExistence type="predicted"/>
<organism evidence="2 3">
    <name type="scientific">Plakobranchus ocellatus</name>
    <dbReference type="NCBI Taxonomy" id="259542"/>
    <lineage>
        <taxon>Eukaryota</taxon>
        <taxon>Metazoa</taxon>
        <taxon>Spiralia</taxon>
        <taxon>Lophotrochozoa</taxon>
        <taxon>Mollusca</taxon>
        <taxon>Gastropoda</taxon>
        <taxon>Heterobranchia</taxon>
        <taxon>Euthyneura</taxon>
        <taxon>Panpulmonata</taxon>
        <taxon>Sacoglossa</taxon>
        <taxon>Placobranchoidea</taxon>
        <taxon>Plakobranchidae</taxon>
        <taxon>Plakobranchus</taxon>
    </lineage>
</organism>
<comment type="caution">
    <text evidence="2">The sequence shown here is derived from an EMBL/GenBank/DDBJ whole genome shotgun (WGS) entry which is preliminary data.</text>
</comment>
<gene>
    <name evidence="2" type="ORF">PoB_005631100</name>
</gene>
<accession>A0AAV4CEM5</accession>